<organism evidence="4 5">
    <name type="scientific">Methylobacterium oryzihabitans</name>
    <dbReference type="NCBI Taxonomy" id="2499852"/>
    <lineage>
        <taxon>Bacteria</taxon>
        <taxon>Pseudomonadati</taxon>
        <taxon>Pseudomonadota</taxon>
        <taxon>Alphaproteobacteria</taxon>
        <taxon>Hyphomicrobiales</taxon>
        <taxon>Methylobacteriaceae</taxon>
        <taxon>Methylobacterium</taxon>
    </lineage>
</organism>
<keyword evidence="5" id="KW-1185">Reference proteome</keyword>
<name>A0A3S2V9J5_9HYPH</name>
<dbReference type="Pfam" id="PF01968">
    <property type="entry name" value="Hydantoinase_A"/>
    <property type="match status" value="1"/>
</dbReference>
<feature type="domain" description="Hydantoinase/oxoprolinase N-terminal" evidence="2">
    <location>
        <begin position="9"/>
        <end position="186"/>
    </location>
</feature>
<dbReference type="EMBL" id="SACP01000007">
    <property type="protein sequence ID" value="RVU19095.1"/>
    <property type="molecule type" value="Genomic_DNA"/>
</dbReference>
<dbReference type="PANTHER" id="PTHR11365">
    <property type="entry name" value="5-OXOPROLINASE RELATED"/>
    <property type="match status" value="1"/>
</dbReference>
<dbReference type="GO" id="GO:0005829">
    <property type="term" value="C:cytosol"/>
    <property type="evidence" value="ECO:0007669"/>
    <property type="project" value="TreeGrafter"/>
</dbReference>
<dbReference type="InterPro" id="IPR008040">
    <property type="entry name" value="Hydant_A_N"/>
</dbReference>
<evidence type="ECO:0000259" key="1">
    <source>
        <dbReference type="Pfam" id="PF01968"/>
    </source>
</evidence>
<evidence type="ECO:0000259" key="2">
    <source>
        <dbReference type="Pfam" id="PF05378"/>
    </source>
</evidence>
<feature type="domain" description="Acetophenone carboxylase-like C-terminal" evidence="3">
    <location>
        <begin position="506"/>
        <end position="681"/>
    </location>
</feature>
<dbReference type="GO" id="GO:0006749">
    <property type="term" value="P:glutathione metabolic process"/>
    <property type="evidence" value="ECO:0007669"/>
    <property type="project" value="TreeGrafter"/>
</dbReference>
<proteinExistence type="predicted"/>
<dbReference type="OrthoDB" id="9759608at2"/>
<comment type="caution">
    <text evidence="4">The sequence shown here is derived from an EMBL/GenBank/DDBJ whole genome shotgun (WGS) entry which is preliminary data.</text>
</comment>
<sequence length="685" mass="72173">MTSRSSNWRIGVDIGGTFIDFCALETGTNRLESLKVLTTPDDPGRELMQGLALLQERHGVAPEAVAGFVHGTTVGINTIIQRKGARLALVTNAGFEDVIELARLRMPEVYSLFCSRPEQLIPRDLVFGVRGRVMADGSEAEALDEAALAAIADTARARGAVGIVVAFLHAYRNPAQEQAAKACLQRLAPDLFAFASAEIWPVIREYERTTTAILNAYVHPRVAGYLGSLEATLRDRGVPARPMLTKSNGGIMDVAAGKTACISMLLSGTASGVMGAAYLAEQAGQSNLLTLDIGGTSADLALIIDGAPQFGTGEIIGDFPLYVPSVSVTSIGAGGGSIASVDGFGVLRVGPESAGSTPGPACYGRGGTRATITDAVAVCGFLGHAPLAYDALRMDRGRAEAAVGAVAAALGRGLRETGEAILQVAVSEMFVEVNKLVARAGVDLRDFTLMPFGGAGPMLGCLLARELGIGRVMVPRRPGVVCALGGLIADVKSDFIRTVFARADAAVMPVLKAAHADLRREAETWLRDEQGFAGPAVATVSADMRYHGQSFEIEVPLDEAWLSGGDLPALRAAFHRQHLALYDFDDAGAEIQVVNLRLVIAGATARPVMVPEPRTEGPAEPEREVAVWLDGAERRVPLYWRAALRHGQTLAGPAVVVQEDTTTCIPGGFAGHVDAHLNLHLVREN</sequence>
<evidence type="ECO:0000259" key="3">
    <source>
        <dbReference type="Pfam" id="PF19278"/>
    </source>
</evidence>
<dbReference type="GO" id="GO:0017168">
    <property type="term" value="F:5-oxoprolinase (ATP-hydrolyzing) activity"/>
    <property type="evidence" value="ECO:0007669"/>
    <property type="project" value="TreeGrafter"/>
</dbReference>
<dbReference type="RefSeq" id="WP_127728532.1">
    <property type="nucleotide sequence ID" value="NZ_SACP01000007.1"/>
</dbReference>
<feature type="domain" description="Hydantoinase A/oxoprolinase" evidence="1">
    <location>
        <begin position="208"/>
        <end position="493"/>
    </location>
</feature>
<dbReference type="Pfam" id="PF05378">
    <property type="entry name" value="Hydant_A_N"/>
    <property type="match status" value="1"/>
</dbReference>
<dbReference type="InterPro" id="IPR049517">
    <property type="entry name" value="ACX-like_C"/>
</dbReference>
<gene>
    <name evidence="4" type="ORF">EOE48_09380</name>
</gene>
<reference evidence="4 5" key="1">
    <citation type="submission" date="2019-01" db="EMBL/GenBank/DDBJ databases">
        <authorList>
            <person name="Chen W.-M."/>
        </authorList>
    </citation>
    <scope>NUCLEOTIDE SEQUENCE [LARGE SCALE GENOMIC DNA]</scope>
    <source>
        <strain evidence="4 5">TER-1</strain>
    </source>
</reference>
<dbReference type="Proteomes" id="UP000286997">
    <property type="component" value="Unassembled WGS sequence"/>
</dbReference>
<dbReference type="InterPro" id="IPR002821">
    <property type="entry name" value="Hydantoinase_A"/>
</dbReference>
<dbReference type="InterPro" id="IPR045079">
    <property type="entry name" value="Oxoprolinase-like"/>
</dbReference>
<protein>
    <submittedName>
        <fullName evidence="4">Hydantoinase/oxoprolinase family protein</fullName>
    </submittedName>
</protein>
<dbReference type="Pfam" id="PF19278">
    <property type="entry name" value="Hydant_A_C"/>
    <property type="match status" value="1"/>
</dbReference>
<accession>A0A3S2V9J5</accession>
<dbReference type="AlphaFoldDB" id="A0A3S2V9J5"/>
<evidence type="ECO:0000313" key="4">
    <source>
        <dbReference type="EMBL" id="RVU19095.1"/>
    </source>
</evidence>
<dbReference type="PANTHER" id="PTHR11365:SF23">
    <property type="entry name" value="HYPOTHETICAL 5-OXOPROLINASE (EUROFUNG)-RELATED"/>
    <property type="match status" value="1"/>
</dbReference>
<evidence type="ECO:0000313" key="5">
    <source>
        <dbReference type="Proteomes" id="UP000286997"/>
    </source>
</evidence>